<organism evidence="1 2">
    <name type="scientific">Echinops telfairi</name>
    <name type="common">Lesser hedgehog tenrec</name>
    <dbReference type="NCBI Taxonomy" id="9371"/>
    <lineage>
        <taxon>Eukaryota</taxon>
        <taxon>Metazoa</taxon>
        <taxon>Chordata</taxon>
        <taxon>Craniata</taxon>
        <taxon>Vertebrata</taxon>
        <taxon>Euteleostomi</taxon>
        <taxon>Mammalia</taxon>
        <taxon>Eutheria</taxon>
        <taxon>Afrotheria</taxon>
        <taxon>Tenrecidae</taxon>
        <taxon>Tenrecinae</taxon>
        <taxon>Echinops</taxon>
    </lineage>
</organism>
<protein>
    <submittedName>
        <fullName evidence="2">BTB/POZ domain-containing protein 16</fullName>
    </submittedName>
</protein>
<dbReference type="Proteomes" id="UP000694863">
    <property type="component" value="Unplaced"/>
</dbReference>
<proteinExistence type="predicted"/>
<keyword evidence="1" id="KW-1185">Reference proteome</keyword>
<dbReference type="RefSeq" id="XP_045147333.1">
    <property type="nucleotide sequence ID" value="XM_045291398.1"/>
</dbReference>
<evidence type="ECO:0000313" key="1">
    <source>
        <dbReference type="Proteomes" id="UP000694863"/>
    </source>
</evidence>
<evidence type="ECO:0000313" key="2">
    <source>
        <dbReference type="RefSeq" id="XP_045147333.1"/>
    </source>
</evidence>
<gene>
    <name evidence="2" type="primary">BTBD16</name>
</gene>
<accession>A0AC55D6H9</accession>
<reference evidence="2" key="1">
    <citation type="submission" date="2025-08" db="UniProtKB">
        <authorList>
            <consortium name="RefSeq"/>
        </authorList>
    </citation>
    <scope>IDENTIFICATION</scope>
</reference>
<sequence>MKMLQQKSRLERQIVGSTNRWRFSKEPFTGDLLALSQLCKARSVDFNEVLKNPDRACVSQIQKLLTEKLKKTTIQSTEADVTLECLGFKWELHQPQLFQSETLTRLYLVALSRGSVSPLRELEKVLKAFTTALKSLYKNDAEMNVGEVLGVLASAHTLQFKALFQRCVTFMIGELSPSTIKSFYLVSCKYQEGQLTKACEQWLQMNLVPLMGKRIQLRTIPRELLHKVIMSPSLFTFSEFDLLKTMLSWVYLQQNHKVQTFPIYETVLAYFSSFPRNCAFLERDLGQGLLPLFVCLRLHNINRGPDLEAVRHVNFFPEGWLIRIAASHFRALENGGDMSQVVDLNTQALRFGLLFTQEYTTHSKMVSVYGFFFELKGVKHDGSSYSFYMQRVRHTDVHSPPWLFENSPVSLRAERLVKYQIGARVLVNDRWQEFSTNQITQKFGFSKPSCKSHVLKFQTMGIPVYTTFAFIFPLS</sequence>
<name>A0AC55D6H9_ECHTE</name>